<dbReference type="OrthoDB" id="4862385at2"/>
<evidence type="ECO:0000256" key="1">
    <source>
        <dbReference type="SAM" id="Phobius"/>
    </source>
</evidence>
<evidence type="ECO:0000313" key="2">
    <source>
        <dbReference type="EMBL" id="ARU50888.1"/>
    </source>
</evidence>
<dbReference type="EMBL" id="CP021383">
    <property type="protein sequence ID" value="ARU50888.1"/>
    <property type="molecule type" value="Genomic_DNA"/>
</dbReference>
<protein>
    <submittedName>
        <fullName evidence="2">Uncharacterized protein</fullName>
    </submittedName>
</protein>
<feature type="transmembrane region" description="Helical" evidence="1">
    <location>
        <begin position="107"/>
        <end position="125"/>
    </location>
</feature>
<feature type="transmembrane region" description="Helical" evidence="1">
    <location>
        <begin position="225"/>
        <end position="247"/>
    </location>
</feature>
<keyword evidence="1" id="KW-0472">Membrane</keyword>
<dbReference type="Proteomes" id="UP000196228">
    <property type="component" value="Chromosome"/>
</dbReference>
<dbReference type="RefSeq" id="WP_087469948.1">
    <property type="nucleotide sequence ID" value="NZ_CP021383.1"/>
</dbReference>
<feature type="transmembrane region" description="Helical" evidence="1">
    <location>
        <begin position="26"/>
        <end position="56"/>
    </location>
</feature>
<gene>
    <name evidence="2" type="ORF">CBR64_04675</name>
</gene>
<accession>A0A1Y0HRV4</accession>
<evidence type="ECO:0000313" key="3">
    <source>
        <dbReference type="Proteomes" id="UP000196228"/>
    </source>
</evidence>
<keyword evidence="1" id="KW-1133">Transmembrane helix</keyword>
<organism evidence="2 3">
    <name type="scientific">Cellulosimicrobium cellulans</name>
    <name type="common">Arthrobacter luteus</name>
    <dbReference type="NCBI Taxonomy" id="1710"/>
    <lineage>
        <taxon>Bacteria</taxon>
        <taxon>Bacillati</taxon>
        <taxon>Actinomycetota</taxon>
        <taxon>Actinomycetes</taxon>
        <taxon>Micrococcales</taxon>
        <taxon>Promicromonosporaceae</taxon>
        <taxon>Cellulosimicrobium</taxon>
    </lineage>
</organism>
<keyword evidence="1" id="KW-0812">Transmembrane</keyword>
<dbReference type="AlphaFoldDB" id="A0A1Y0HRV4"/>
<sequence>MTATTDRTAERRALESAAHRRGVNAVAWYFVVGTWYVGVWFWAIALAVGALILWIMHRNDDVSIEAVGGVAGSAKFFLFVMGIILPLMTIAVHVASGGTRRSYTHGLWIGAVVSGMTFGVASALVKWGELTLFRRAGWATEPELGQLYGDGSQVGLVILVEGIFCVVYYLAGMVVAAGFYGFGFLRGVLLVLASLVPVVVAEIFLRSGFFGHALARVVGLDGTPVWLAVLGGVVGVALAALLLRVVLRGVAIQPVEFAASASG</sequence>
<proteinExistence type="predicted"/>
<feature type="transmembrane region" description="Helical" evidence="1">
    <location>
        <begin position="154"/>
        <end position="180"/>
    </location>
</feature>
<name>A0A1Y0HRV4_CELCE</name>
<reference evidence="2 3" key="1">
    <citation type="submission" date="2017-05" db="EMBL/GenBank/DDBJ databases">
        <authorList>
            <person name="Song R."/>
            <person name="Chenine A.L."/>
            <person name="Ruprecht R.M."/>
        </authorList>
    </citation>
    <scope>NUCLEOTIDE SEQUENCE [LARGE SCALE GENOMIC DNA]</scope>
    <source>
        <strain evidence="2 3">PSBB019</strain>
    </source>
</reference>
<feature type="transmembrane region" description="Helical" evidence="1">
    <location>
        <begin position="76"/>
        <end position="95"/>
    </location>
</feature>
<dbReference type="KEGG" id="cceu:CBR64_04675"/>
<feature type="transmembrane region" description="Helical" evidence="1">
    <location>
        <begin position="187"/>
        <end position="205"/>
    </location>
</feature>